<comment type="similarity">
    <text evidence="2">Belongs to the bacterial solute-binding protein 5 family.</text>
</comment>
<name>A0ABQ5Q8S1_9BACT</name>
<gene>
    <name evidence="6" type="ORF">GETHPA_25760</name>
</gene>
<evidence type="ECO:0000313" key="6">
    <source>
        <dbReference type="EMBL" id="GLH71043.1"/>
    </source>
</evidence>
<evidence type="ECO:0000256" key="4">
    <source>
        <dbReference type="ARBA" id="ARBA00022729"/>
    </source>
</evidence>
<dbReference type="Proteomes" id="UP001165089">
    <property type="component" value="Unassembled WGS sequence"/>
</dbReference>
<accession>A0ABQ5Q8S1</accession>
<proteinExistence type="inferred from homology"/>
<evidence type="ECO:0000256" key="2">
    <source>
        <dbReference type="ARBA" id="ARBA00005695"/>
    </source>
</evidence>
<keyword evidence="3" id="KW-0813">Transport</keyword>
<protein>
    <recommendedName>
        <fullName evidence="5">Solute-binding protein family 5 domain-containing protein</fullName>
    </recommendedName>
</protein>
<dbReference type="Gene3D" id="3.10.105.10">
    <property type="entry name" value="Dipeptide-binding Protein, Domain 3"/>
    <property type="match status" value="1"/>
</dbReference>
<dbReference type="InterPro" id="IPR039424">
    <property type="entry name" value="SBP_5"/>
</dbReference>
<dbReference type="InterPro" id="IPR000914">
    <property type="entry name" value="SBP_5_dom"/>
</dbReference>
<evidence type="ECO:0000256" key="3">
    <source>
        <dbReference type="ARBA" id="ARBA00022448"/>
    </source>
</evidence>
<evidence type="ECO:0000313" key="7">
    <source>
        <dbReference type="Proteomes" id="UP001165089"/>
    </source>
</evidence>
<dbReference type="SUPFAM" id="SSF53850">
    <property type="entry name" value="Periplasmic binding protein-like II"/>
    <property type="match status" value="1"/>
</dbReference>
<feature type="domain" description="Solute-binding protein family 5" evidence="5">
    <location>
        <begin position="85"/>
        <end position="243"/>
    </location>
</feature>
<comment type="subcellular location">
    <subcellularLocation>
        <location evidence="1">Cell envelope</location>
    </subcellularLocation>
</comment>
<dbReference type="Pfam" id="PF00496">
    <property type="entry name" value="SBP_bac_5"/>
    <property type="match status" value="1"/>
</dbReference>
<dbReference type="PANTHER" id="PTHR30290:SF10">
    <property type="entry name" value="PERIPLASMIC OLIGOPEPTIDE-BINDING PROTEIN-RELATED"/>
    <property type="match status" value="1"/>
</dbReference>
<keyword evidence="4" id="KW-0732">Signal</keyword>
<evidence type="ECO:0000256" key="1">
    <source>
        <dbReference type="ARBA" id="ARBA00004196"/>
    </source>
</evidence>
<organism evidence="6 7">
    <name type="scientific">Geothrix rubra</name>
    <dbReference type="NCBI Taxonomy" id="2927977"/>
    <lineage>
        <taxon>Bacteria</taxon>
        <taxon>Pseudomonadati</taxon>
        <taxon>Acidobacteriota</taxon>
        <taxon>Holophagae</taxon>
        <taxon>Holophagales</taxon>
        <taxon>Holophagaceae</taxon>
        <taxon>Geothrix</taxon>
    </lineage>
</organism>
<evidence type="ECO:0000259" key="5">
    <source>
        <dbReference type="Pfam" id="PF00496"/>
    </source>
</evidence>
<dbReference type="EMBL" id="BSDD01000005">
    <property type="protein sequence ID" value="GLH71043.1"/>
    <property type="molecule type" value="Genomic_DNA"/>
</dbReference>
<dbReference type="PANTHER" id="PTHR30290">
    <property type="entry name" value="PERIPLASMIC BINDING COMPONENT OF ABC TRANSPORTER"/>
    <property type="match status" value="1"/>
</dbReference>
<dbReference type="Gene3D" id="3.40.190.10">
    <property type="entry name" value="Periplasmic binding protein-like II"/>
    <property type="match status" value="1"/>
</dbReference>
<comment type="caution">
    <text evidence="6">The sequence shown here is derived from an EMBL/GenBank/DDBJ whole genome shotgun (WGS) entry which is preliminary data.</text>
</comment>
<reference evidence="6 7" key="1">
    <citation type="journal article" date="2023" name="Antonie Van Leeuwenhoek">
        <title>Mesoterricola silvestris gen. nov., sp. nov., Mesoterricola sediminis sp. nov., Geothrix oryzae sp. nov., Geothrix edaphica sp. nov., Geothrix rubra sp. nov., and Geothrix limicola sp. nov., six novel members of Acidobacteriota isolated from soils.</title>
        <authorList>
            <person name="Itoh H."/>
            <person name="Sugisawa Y."/>
            <person name="Mise K."/>
            <person name="Xu Z."/>
            <person name="Kuniyasu M."/>
            <person name="Ushijima N."/>
            <person name="Kawano K."/>
            <person name="Kobayashi E."/>
            <person name="Shiratori Y."/>
            <person name="Masuda Y."/>
            <person name="Senoo K."/>
        </authorList>
    </citation>
    <scope>NUCLEOTIDE SEQUENCE [LARGE SCALE GENOMIC DNA]</scope>
    <source>
        <strain evidence="6 7">Red803</strain>
    </source>
</reference>
<keyword evidence="7" id="KW-1185">Reference proteome</keyword>
<sequence length="474" mass="52214">MAPEGDLASPGRRRILGKFRNDTMRNKLAILLLSLATLMARAQMVEESFARDPGPLDFVKGEGYEQAILQALTGDALVGLDAAGKVVPRLAASWKLKDGTYLFKLRKDARFTDGSPAEAEDVVWTFRAILADPKASPTKRAILEGARVELKDGQVALQSPRAPGRLLMELARIPIAQRGHPDRGTGPFLLRHDNGEWRLLRRDHFLKPGIEGLRFRILGDGQAVAQALQKGWLSLGVPPARLQSQPPPGYRVVTQPMTYQLVVWSRMGLAPLQAMERWRKDAFPPQLLGAGARPSRGLWPGVLGFEDQEIDAATLPLPKGRPLPLLYAAGDEPVEKLLMALRERARRDGVQIDLQPLDPALLADRLQKGDFQLACYLATFDPEPWSVLEYMEPHGPLNFTGWSSPALARIVASLKAPGDAAWTDLQALWAKAPGALPLVDFHSILWVDKRLQVTPGLLGLYLSTPGAAGWRWEK</sequence>